<dbReference type="PANTHER" id="PTHR11635:SF152">
    <property type="entry name" value="CAMP-DEPENDENT PROTEIN KINASE TYPE I REGULATORY SUBUNIT-RELATED"/>
    <property type="match status" value="1"/>
</dbReference>
<dbReference type="SUPFAM" id="SSF51206">
    <property type="entry name" value="cAMP-binding domain-like"/>
    <property type="match status" value="2"/>
</dbReference>
<feature type="region of interest" description="Disordered" evidence="1">
    <location>
        <begin position="16"/>
        <end position="54"/>
    </location>
</feature>
<evidence type="ECO:0000313" key="3">
    <source>
        <dbReference type="EMBL" id="KAF4756879.1"/>
    </source>
</evidence>
<dbReference type="GO" id="GO:0004862">
    <property type="term" value="F:cAMP-dependent protein kinase inhibitor activity"/>
    <property type="evidence" value="ECO:0007669"/>
    <property type="project" value="TreeGrafter"/>
</dbReference>
<reference evidence="3 4" key="1">
    <citation type="submission" date="2020-04" db="EMBL/GenBank/DDBJ databases">
        <title>Perkinsus olseni comparative genomics.</title>
        <authorList>
            <person name="Bogema D.R."/>
        </authorList>
    </citation>
    <scope>NUCLEOTIDE SEQUENCE [LARGE SCALE GENOMIC DNA]</scope>
    <source>
        <strain evidence="3 4">ATCC PRA-207</strain>
    </source>
</reference>
<dbReference type="InterPro" id="IPR018490">
    <property type="entry name" value="cNMP-bd_dom_sf"/>
</dbReference>
<dbReference type="GO" id="GO:0030552">
    <property type="term" value="F:cAMP binding"/>
    <property type="evidence" value="ECO:0007669"/>
    <property type="project" value="TreeGrafter"/>
</dbReference>
<dbReference type="Gene3D" id="2.60.120.10">
    <property type="entry name" value="Jelly Rolls"/>
    <property type="match status" value="2"/>
</dbReference>
<proteinExistence type="predicted"/>
<dbReference type="AlphaFoldDB" id="A0A7J6UHX9"/>
<dbReference type="InterPro" id="IPR000595">
    <property type="entry name" value="cNMP-bd_dom"/>
</dbReference>
<protein>
    <recommendedName>
        <fullName evidence="2">Cyclic nucleotide-binding domain-containing protein</fullName>
    </recommendedName>
</protein>
<comment type="caution">
    <text evidence="3">The sequence shown here is derived from an EMBL/GenBank/DDBJ whole genome shotgun (WGS) entry which is preliminary data.</text>
</comment>
<dbReference type="PROSITE" id="PS50042">
    <property type="entry name" value="CNMP_BINDING_3"/>
    <property type="match status" value="2"/>
</dbReference>
<feature type="domain" description="Cyclic nucleotide-binding" evidence="2">
    <location>
        <begin position="202"/>
        <end position="321"/>
    </location>
</feature>
<dbReference type="PANTHER" id="PTHR11635">
    <property type="entry name" value="CAMP-DEPENDENT PROTEIN KINASE REGULATORY CHAIN"/>
    <property type="match status" value="1"/>
</dbReference>
<dbReference type="InterPro" id="IPR014710">
    <property type="entry name" value="RmlC-like_jellyroll"/>
</dbReference>
<feature type="non-terminal residue" evidence="3">
    <location>
        <position position="1"/>
    </location>
</feature>
<dbReference type="Proteomes" id="UP000553632">
    <property type="component" value="Unassembled WGS sequence"/>
</dbReference>
<dbReference type="GO" id="GO:0034236">
    <property type="term" value="F:protein kinase A catalytic subunit binding"/>
    <property type="evidence" value="ECO:0007669"/>
    <property type="project" value="TreeGrafter"/>
</dbReference>
<dbReference type="SMART" id="SM00100">
    <property type="entry name" value="cNMP"/>
    <property type="match status" value="2"/>
</dbReference>
<evidence type="ECO:0000313" key="4">
    <source>
        <dbReference type="Proteomes" id="UP000553632"/>
    </source>
</evidence>
<keyword evidence="4" id="KW-1185">Reference proteome</keyword>
<dbReference type="InterPro" id="IPR050503">
    <property type="entry name" value="cAMP-dep_PK_reg_su-like"/>
</dbReference>
<evidence type="ECO:0000259" key="2">
    <source>
        <dbReference type="PROSITE" id="PS50042"/>
    </source>
</evidence>
<dbReference type="GO" id="GO:0005829">
    <property type="term" value="C:cytosol"/>
    <property type="evidence" value="ECO:0007669"/>
    <property type="project" value="TreeGrafter"/>
</dbReference>
<dbReference type="PROSITE" id="PS00889">
    <property type="entry name" value="CNMP_BINDING_2"/>
    <property type="match status" value="2"/>
</dbReference>
<organism evidence="3 4">
    <name type="scientific">Perkinsus olseni</name>
    <name type="common">Perkinsus atlanticus</name>
    <dbReference type="NCBI Taxonomy" id="32597"/>
    <lineage>
        <taxon>Eukaryota</taxon>
        <taxon>Sar</taxon>
        <taxon>Alveolata</taxon>
        <taxon>Perkinsozoa</taxon>
        <taxon>Perkinsea</taxon>
        <taxon>Perkinsida</taxon>
        <taxon>Perkinsidae</taxon>
        <taxon>Perkinsus</taxon>
    </lineage>
</organism>
<dbReference type="GO" id="GO:0005952">
    <property type="term" value="C:cAMP-dependent protein kinase complex"/>
    <property type="evidence" value="ECO:0007669"/>
    <property type="project" value="InterPro"/>
</dbReference>
<evidence type="ECO:0000256" key="1">
    <source>
        <dbReference type="SAM" id="MobiDB-lite"/>
    </source>
</evidence>
<sequence length="323" mass="35337">DWLFYHFSISIMPLTPRGDHNPDPTASVRSRRAGVSAESVPSASAQDWTKPVYEKSDGEKEMLREIIQSNQRLQVFFGHLQPSAVDDVIMAMYPKTVPAGCDVIVQGDVGDACYIVSEGSLEVFVKRDPSESGKGGKVMDLGLGSLFGELALLYNAPRAATVSCTTEVKLWGLDSDSFRMMLRTADAASPKENEDFVETCPAFAILNRYEKSELASKLQRDLFDADEVMCDEGDEAEGAFILEDGVAVALDKDGKELYRYSDSGCIFGEVALLNGDLKRTATLKAAGQGCSVFVVDVDTFNTLLRPLHAELQSKASKYVYRPV</sequence>
<accession>A0A7J6UHX9</accession>
<gene>
    <name evidence="3" type="ORF">FOZ63_000269</name>
</gene>
<dbReference type="Pfam" id="PF00027">
    <property type="entry name" value="cNMP_binding"/>
    <property type="match status" value="2"/>
</dbReference>
<dbReference type="EMBL" id="JABANO010003346">
    <property type="protein sequence ID" value="KAF4756879.1"/>
    <property type="molecule type" value="Genomic_DNA"/>
</dbReference>
<dbReference type="InterPro" id="IPR018488">
    <property type="entry name" value="cNMP-bd_CS"/>
</dbReference>
<feature type="domain" description="Cyclic nucleotide-binding" evidence="2">
    <location>
        <begin position="76"/>
        <end position="199"/>
    </location>
</feature>
<dbReference type="CDD" id="cd00038">
    <property type="entry name" value="CAP_ED"/>
    <property type="match status" value="2"/>
</dbReference>
<dbReference type="PRINTS" id="PR00103">
    <property type="entry name" value="CAMPKINASE"/>
</dbReference>
<name>A0A7J6UHX9_PEROL</name>